<feature type="domain" description="Nucleoside phosphorylase" evidence="4">
    <location>
        <begin position="31"/>
        <end position="278"/>
    </location>
</feature>
<evidence type="ECO:0000259" key="4">
    <source>
        <dbReference type="Pfam" id="PF01048"/>
    </source>
</evidence>
<dbReference type="CDD" id="cd00436">
    <property type="entry name" value="UP_TbUP-like"/>
    <property type="match status" value="1"/>
</dbReference>
<dbReference type="PANTHER" id="PTHR43691:SF11">
    <property type="entry name" value="FI09636P-RELATED"/>
    <property type="match status" value="1"/>
</dbReference>
<protein>
    <recommendedName>
        <fullName evidence="2">Uridine phosphorylase</fullName>
        <ecNumber evidence="1">2.4.2.3</ecNumber>
    </recommendedName>
</protein>
<dbReference type="Proteomes" id="UP001217083">
    <property type="component" value="Unassembled WGS sequence"/>
</dbReference>
<evidence type="ECO:0000256" key="2">
    <source>
        <dbReference type="ARBA" id="ARBA00021980"/>
    </source>
</evidence>
<keyword evidence="6" id="KW-1185">Reference proteome</keyword>
<dbReference type="EC" id="2.4.2.3" evidence="1"/>
<dbReference type="EMBL" id="JARFVA010000001">
    <property type="protein sequence ID" value="MDF0705759.1"/>
    <property type="molecule type" value="Genomic_DNA"/>
</dbReference>
<dbReference type="SUPFAM" id="SSF53167">
    <property type="entry name" value="Purine and uridine phosphorylases"/>
    <property type="match status" value="1"/>
</dbReference>
<comment type="catalytic activity">
    <reaction evidence="3">
        <text>uridine + phosphate = alpha-D-ribose 1-phosphate + uracil</text>
        <dbReference type="Rhea" id="RHEA:24388"/>
        <dbReference type="ChEBI" id="CHEBI:16704"/>
        <dbReference type="ChEBI" id="CHEBI:17568"/>
        <dbReference type="ChEBI" id="CHEBI:43474"/>
        <dbReference type="ChEBI" id="CHEBI:57720"/>
        <dbReference type="EC" id="2.4.2.3"/>
    </reaction>
</comment>
<proteinExistence type="predicted"/>
<gene>
    <name evidence="5" type="ORF">PY091_00940</name>
</gene>
<comment type="caution">
    <text evidence="5">The sequence shown here is derived from an EMBL/GenBank/DDBJ whole genome shotgun (WGS) entry which is preliminary data.</text>
</comment>
<dbReference type="Pfam" id="PF01048">
    <property type="entry name" value="PNP_UDP_1"/>
    <property type="match status" value="1"/>
</dbReference>
<sequence length="295" mass="32776">MSSSLGSSELILNPDGSIYHLNLLPEDISNIIITVGDQNRVHEVSKYFETIEVQKSKREFVTHTGIFKGKRISVVSTGIGTDNIDIVFNELDALANIDFETRQVKEVKSQLNFIRVGTSGSLQPDLPVDSFLLSTAGIGFDNLLHFYNCGHIKNNELESALNDYLNWSKHNIHPYAVDFDEELGSIFTSNRIRLGVTGTNSGFYGPQGRTLRIPPAIPDFNEKLASFTFNKIRITNLEMETAAMYGLAKLHGHRAVSLNAILANRATGEFSQQGHKSIDQLIQYTLDCIAKSQLV</sequence>
<reference evidence="5 6" key="1">
    <citation type="submission" date="2023-03" db="EMBL/GenBank/DDBJ databases">
        <title>Muricauda XX sp. nov. and Muricauda XXX sp. nov., two novel species isolated from Okinawa Trough.</title>
        <authorList>
            <person name="Cao W."/>
            <person name="Deng X."/>
        </authorList>
    </citation>
    <scope>NUCLEOTIDE SEQUENCE [LARGE SCALE GENOMIC DNA]</scope>
    <source>
        <strain evidence="5 6">81s02</strain>
    </source>
</reference>
<evidence type="ECO:0000256" key="3">
    <source>
        <dbReference type="ARBA" id="ARBA00048447"/>
    </source>
</evidence>
<organism evidence="5 6">
    <name type="scientific">Flagellimonas okinawensis</name>
    <dbReference type="NCBI Taxonomy" id="3031324"/>
    <lineage>
        <taxon>Bacteria</taxon>
        <taxon>Pseudomonadati</taxon>
        <taxon>Bacteroidota</taxon>
        <taxon>Flavobacteriia</taxon>
        <taxon>Flavobacteriales</taxon>
        <taxon>Flavobacteriaceae</taxon>
        <taxon>Flagellimonas</taxon>
    </lineage>
</organism>
<dbReference type="InterPro" id="IPR035994">
    <property type="entry name" value="Nucleoside_phosphorylase_sf"/>
</dbReference>
<evidence type="ECO:0000256" key="1">
    <source>
        <dbReference type="ARBA" id="ARBA00011888"/>
    </source>
</evidence>
<evidence type="ECO:0000313" key="6">
    <source>
        <dbReference type="Proteomes" id="UP001217083"/>
    </source>
</evidence>
<dbReference type="Gene3D" id="3.40.50.1580">
    <property type="entry name" value="Nucleoside phosphorylase domain"/>
    <property type="match status" value="1"/>
</dbReference>
<dbReference type="PANTHER" id="PTHR43691">
    <property type="entry name" value="URIDINE PHOSPHORYLASE"/>
    <property type="match status" value="1"/>
</dbReference>
<name>A0ABT5XIQ8_9FLAO</name>
<dbReference type="InterPro" id="IPR000845">
    <property type="entry name" value="Nucleoside_phosphorylase_d"/>
</dbReference>
<evidence type="ECO:0000313" key="5">
    <source>
        <dbReference type="EMBL" id="MDF0705759.1"/>
    </source>
</evidence>
<accession>A0ABT5XIQ8</accession>
<dbReference type="RefSeq" id="WP_275647876.1">
    <property type="nucleotide sequence ID" value="NZ_JARFVA010000001.1"/>
</dbReference>